<evidence type="ECO:0000256" key="2">
    <source>
        <dbReference type="ARBA" id="ARBA00009983"/>
    </source>
</evidence>
<dbReference type="InterPro" id="IPR000917">
    <property type="entry name" value="Sulfatase_N"/>
</dbReference>
<feature type="binding site" evidence="10">
    <location>
        <position position="295"/>
    </location>
    <ligand>
        <name>Mn(2+)</name>
        <dbReference type="ChEBI" id="CHEBI:29035"/>
    </ligand>
</feature>
<keyword evidence="14" id="KW-1185">Reference proteome</keyword>
<accession>A0A553ZVK0</accession>
<keyword evidence="9" id="KW-0464">Manganese</keyword>
<dbReference type="Gene3D" id="3.40.720.10">
    <property type="entry name" value="Alkaline Phosphatase, subunit A"/>
    <property type="match status" value="1"/>
</dbReference>
<evidence type="ECO:0000256" key="7">
    <source>
        <dbReference type="PIRNR" id="PIRNR005091"/>
    </source>
</evidence>
<comment type="similarity">
    <text evidence="2 7">Belongs to the LTA synthase family.</text>
</comment>
<keyword evidence="4 11" id="KW-0812">Transmembrane</keyword>
<dbReference type="GO" id="GO:0005886">
    <property type="term" value="C:plasma membrane"/>
    <property type="evidence" value="ECO:0007669"/>
    <property type="project" value="UniProtKB-SubCell"/>
</dbReference>
<dbReference type="Pfam" id="PF00884">
    <property type="entry name" value="Sulfatase"/>
    <property type="match status" value="1"/>
</dbReference>
<evidence type="ECO:0000256" key="4">
    <source>
        <dbReference type="ARBA" id="ARBA00022692"/>
    </source>
</evidence>
<evidence type="ECO:0000313" key="13">
    <source>
        <dbReference type="EMBL" id="TSB45504.1"/>
    </source>
</evidence>
<evidence type="ECO:0000256" key="1">
    <source>
        <dbReference type="ARBA" id="ARBA00004651"/>
    </source>
</evidence>
<dbReference type="PANTHER" id="PTHR47371:SF1">
    <property type="entry name" value="LIPOTEICHOIC ACID SYNTHASE-LIKE YQGS"/>
    <property type="match status" value="1"/>
</dbReference>
<evidence type="ECO:0000256" key="3">
    <source>
        <dbReference type="ARBA" id="ARBA00022475"/>
    </source>
</evidence>
<dbReference type="CDD" id="cd16015">
    <property type="entry name" value="LTA_synthase"/>
    <property type="match status" value="1"/>
</dbReference>
<feature type="binding site" evidence="10">
    <location>
        <position position="470"/>
    </location>
    <ligand>
        <name>Mn(2+)</name>
        <dbReference type="ChEBI" id="CHEBI:29035"/>
    </ligand>
</feature>
<feature type="transmembrane region" description="Helical" evidence="11">
    <location>
        <begin position="12"/>
        <end position="32"/>
    </location>
</feature>
<feature type="binding site" evidence="10">
    <location>
        <position position="253"/>
    </location>
    <ligand>
        <name>Mn(2+)</name>
        <dbReference type="ChEBI" id="CHEBI:29035"/>
    </ligand>
</feature>
<feature type="binding site" evidence="9">
    <location>
        <position position="410"/>
    </location>
    <ligand>
        <name>substrate</name>
    </ligand>
</feature>
<feature type="active site" evidence="8">
    <location>
        <position position="295"/>
    </location>
</feature>
<feature type="binding site" evidence="10">
    <location>
        <position position="469"/>
    </location>
    <ligand>
        <name>Mn(2+)</name>
        <dbReference type="ChEBI" id="CHEBI:29035"/>
    </ligand>
</feature>
<evidence type="ECO:0000256" key="10">
    <source>
        <dbReference type="PIRSR" id="PIRSR005091-3"/>
    </source>
</evidence>
<comment type="subcellular location">
    <subcellularLocation>
        <location evidence="1">Cell membrane</location>
        <topology evidence="1">Multi-pass membrane protein</topology>
    </subcellularLocation>
</comment>
<organism evidence="13 14">
    <name type="scientific">Alkalicoccobacillus porphyridii</name>
    <dbReference type="NCBI Taxonomy" id="2597270"/>
    <lineage>
        <taxon>Bacteria</taxon>
        <taxon>Bacillati</taxon>
        <taxon>Bacillota</taxon>
        <taxon>Bacilli</taxon>
        <taxon>Bacillales</taxon>
        <taxon>Bacillaceae</taxon>
        <taxon>Alkalicoccobacillus</taxon>
    </lineage>
</organism>
<evidence type="ECO:0000256" key="9">
    <source>
        <dbReference type="PIRSR" id="PIRSR005091-2"/>
    </source>
</evidence>
<dbReference type="SUPFAM" id="SSF53649">
    <property type="entry name" value="Alkaline phosphatase-like"/>
    <property type="match status" value="1"/>
</dbReference>
<dbReference type="InterPro" id="IPR017850">
    <property type="entry name" value="Alkaline_phosphatase_core_sf"/>
</dbReference>
<feature type="domain" description="Sulfatase N-terminal" evidence="12">
    <location>
        <begin position="245"/>
        <end position="535"/>
    </location>
</feature>
<name>A0A553ZVK0_9BACI</name>
<evidence type="ECO:0000256" key="8">
    <source>
        <dbReference type="PIRSR" id="PIRSR005091-1"/>
    </source>
</evidence>
<dbReference type="Proteomes" id="UP000318521">
    <property type="component" value="Unassembled WGS sequence"/>
</dbReference>
<feature type="transmembrane region" description="Helical" evidence="11">
    <location>
        <begin position="119"/>
        <end position="140"/>
    </location>
</feature>
<evidence type="ECO:0000313" key="14">
    <source>
        <dbReference type="Proteomes" id="UP000318521"/>
    </source>
</evidence>
<dbReference type="AlphaFoldDB" id="A0A553ZVK0"/>
<proteinExistence type="inferred from homology"/>
<dbReference type="InterPro" id="IPR012160">
    <property type="entry name" value="LtaS-like"/>
</dbReference>
<dbReference type="Gene3D" id="3.30.1120.170">
    <property type="match status" value="1"/>
</dbReference>
<gene>
    <name evidence="13" type="ORF">FN960_16370</name>
</gene>
<dbReference type="PANTHER" id="PTHR47371">
    <property type="entry name" value="LIPOTEICHOIC ACID SYNTHASE"/>
    <property type="match status" value="1"/>
</dbReference>
<protein>
    <submittedName>
        <fullName evidence="13">LTA synthase family protein</fullName>
    </submittedName>
</protein>
<keyword evidence="5 11" id="KW-1133">Transmembrane helix</keyword>
<evidence type="ECO:0000256" key="5">
    <source>
        <dbReference type="ARBA" id="ARBA00022989"/>
    </source>
</evidence>
<evidence type="ECO:0000259" key="12">
    <source>
        <dbReference type="Pfam" id="PF00884"/>
    </source>
</evidence>
<sequence>MDKVKTAISRLKLYWLAVLFLTIKSYILYKVGFNISSDNMLQEFILIINPLSSAVLFFAIALLFKNRLRNVMIVAFSFLATLVLYFNLLYYRFFTDFLTFPVLFQTSNLNDIGSSIVELTHFADLFLFVDIALLTFLIVAKKIPAVPRLKREPIILVSLAVVLFLANLSIAQAERPQLLSRSFDRELLVKNIGILNYHVYDGYIQSQSRAQRVFADSSDIVEVKNYSQAGHKDPDPELFGIAEDKNVVMISLESLQSFVINNTVNGEEVTPFLNELIEDSYYFENFYHQTAQGKTSDSEFIVDNSMFGRASGSVFFTHGGNDYNALPEILSNEGMHTSVMHANNKSFWNRDIMYQSLGYDQFFDVDSYEVTEENSVGWGLKDVDFFEQSIELLQSQPEPYLTKFITLTNHFPFELDEEDRMVDEFDSNSGTLNRYFPTVRYMDHAVERFFDEMKEAGMYEDTVFILYGDHYGISENHNRAMSMYLDKEEITPFDTVQLQRVPMIVHIPGHDKSETISTVGGQIDVKPTLMHLLGYSTRNDIQFGTDLFAPENESMAVLRNGSVITDDIVYTNNTCYDKEGEEIEMETCEPFVEKGMNDLEHSDRIIYGDLLRFFDSQEEMNLNPEDEDTE</sequence>
<keyword evidence="6 7" id="KW-0472">Membrane</keyword>
<feature type="transmembrane region" description="Helical" evidence="11">
    <location>
        <begin position="152"/>
        <end position="171"/>
    </location>
</feature>
<dbReference type="GO" id="GO:0046872">
    <property type="term" value="F:metal ion binding"/>
    <property type="evidence" value="ECO:0007669"/>
    <property type="project" value="UniProtKB-KW"/>
</dbReference>
<comment type="caution">
    <text evidence="13">The sequence shown here is derived from an EMBL/GenBank/DDBJ whole genome shotgun (WGS) entry which is preliminary data.</text>
</comment>
<dbReference type="RefSeq" id="WP_143849930.1">
    <property type="nucleotide sequence ID" value="NZ_VLXZ01000011.1"/>
</dbReference>
<feature type="transmembrane region" description="Helical" evidence="11">
    <location>
        <begin position="44"/>
        <end position="64"/>
    </location>
</feature>
<keyword evidence="3 7" id="KW-1003">Cell membrane</keyword>
<reference evidence="13 14" key="1">
    <citation type="submission" date="2019-07" db="EMBL/GenBank/DDBJ databases">
        <authorList>
            <person name="Park Y.J."/>
            <person name="Jeong S.E."/>
            <person name="Jung H.S."/>
        </authorList>
    </citation>
    <scope>NUCLEOTIDE SEQUENCE [LARGE SCALE GENOMIC DNA]</scope>
    <source>
        <strain evidence="14">P16(2019)</strain>
    </source>
</reference>
<evidence type="ECO:0000256" key="11">
    <source>
        <dbReference type="SAM" id="Phobius"/>
    </source>
</evidence>
<dbReference type="PIRSF" id="PIRSF005091">
    <property type="entry name" value="Mmb_sulf_HI1246"/>
    <property type="match status" value="1"/>
</dbReference>
<dbReference type="EMBL" id="VLXZ01000011">
    <property type="protein sequence ID" value="TSB45504.1"/>
    <property type="molecule type" value="Genomic_DNA"/>
</dbReference>
<dbReference type="InterPro" id="IPR050448">
    <property type="entry name" value="OpgB/LTA_synthase_biosynth"/>
</dbReference>
<evidence type="ECO:0000256" key="6">
    <source>
        <dbReference type="ARBA" id="ARBA00023136"/>
    </source>
</evidence>
<keyword evidence="9" id="KW-0479">Metal-binding</keyword>
<dbReference type="OrthoDB" id="5901192at2"/>
<feature type="transmembrane region" description="Helical" evidence="11">
    <location>
        <begin position="71"/>
        <end position="91"/>
    </location>
</feature>